<accession>A0A9J6P0Q4</accession>
<dbReference type="Proteomes" id="UP001056429">
    <property type="component" value="Unassembled WGS sequence"/>
</dbReference>
<evidence type="ECO:0000313" key="1">
    <source>
        <dbReference type="EMBL" id="MCM1989782.1"/>
    </source>
</evidence>
<gene>
    <name evidence="1" type="ORF">KDK92_08525</name>
</gene>
<organism evidence="1 2">
    <name type="scientific">Oceanirhabdus seepicola</name>
    <dbReference type="NCBI Taxonomy" id="2828781"/>
    <lineage>
        <taxon>Bacteria</taxon>
        <taxon>Bacillati</taxon>
        <taxon>Bacillota</taxon>
        <taxon>Clostridia</taxon>
        <taxon>Eubacteriales</taxon>
        <taxon>Clostridiaceae</taxon>
        <taxon>Oceanirhabdus</taxon>
    </lineage>
</organism>
<proteinExistence type="predicted"/>
<dbReference type="EMBL" id="JAGSOJ010000002">
    <property type="protein sequence ID" value="MCM1989782.1"/>
    <property type="molecule type" value="Genomic_DNA"/>
</dbReference>
<dbReference type="AlphaFoldDB" id="A0A9J6P0Q4"/>
<protein>
    <submittedName>
        <fullName evidence="1">Uncharacterized protein</fullName>
    </submittedName>
</protein>
<comment type="caution">
    <text evidence="1">The sequence shown here is derived from an EMBL/GenBank/DDBJ whole genome shotgun (WGS) entry which is preliminary data.</text>
</comment>
<keyword evidence="2" id="KW-1185">Reference proteome</keyword>
<reference evidence="1" key="2">
    <citation type="submission" date="2021-04" db="EMBL/GenBank/DDBJ databases">
        <authorList>
            <person name="Dong X."/>
        </authorList>
    </citation>
    <scope>NUCLEOTIDE SEQUENCE</scope>
    <source>
        <strain evidence="1">ZWT</strain>
    </source>
</reference>
<sequence length="218" mass="25011">MSLFLGPIHHWLYNKIRLFSDLEENIIEAINSSKENKIDNYVHLINEKFGCPLENKPLEELIDASNIHGWLHARIGEAESRQAALITYIIREYKDGMDLIKGVYSAQAERCALSVDKSSITSPESINKLINDFILDGMPCDNVKSITISTAELLQWKVSNCLHKDYWDNVDGDINVFYDLRSLWISTFVDTLNCGYYFEFHKETVDNSTILVSEIKKA</sequence>
<dbReference type="RefSeq" id="WP_250858807.1">
    <property type="nucleotide sequence ID" value="NZ_JAGSOJ010000002.1"/>
</dbReference>
<evidence type="ECO:0000313" key="2">
    <source>
        <dbReference type="Proteomes" id="UP001056429"/>
    </source>
</evidence>
<name>A0A9J6P0Q4_9CLOT</name>
<reference evidence="1" key="1">
    <citation type="journal article" date="2021" name="mSystems">
        <title>Bacteria and Archaea Synergistically Convert Glycine Betaine to Biogenic Methane in the Formosa Cold Seep of the South China Sea.</title>
        <authorList>
            <person name="Li L."/>
            <person name="Zhang W."/>
            <person name="Zhang S."/>
            <person name="Song L."/>
            <person name="Sun Q."/>
            <person name="Zhang H."/>
            <person name="Xiang H."/>
            <person name="Dong X."/>
        </authorList>
    </citation>
    <scope>NUCLEOTIDE SEQUENCE</scope>
    <source>
        <strain evidence="1">ZWT</strain>
    </source>
</reference>